<comment type="caution">
    <text evidence="1">The sequence shown here is derived from an EMBL/GenBank/DDBJ whole genome shotgun (WGS) entry which is preliminary data.</text>
</comment>
<dbReference type="Pfam" id="PF13424">
    <property type="entry name" value="TPR_12"/>
    <property type="match status" value="1"/>
</dbReference>
<dbReference type="SUPFAM" id="SSF48452">
    <property type="entry name" value="TPR-like"/>
    <property type="match status" value="1"/>
</dbReference>
<evidence type="ECO:0000313" key="2">
    <source>
        <dbReference type="Proteomes" id="UP001596306"/>
    </source>
</evidence>
<dbReference type="Gene3D" id="1.25.40.10">
    <property type="entry name" value="Tetratricopeptide repeat domain"/>
    <property type="match status" value="1"/>
</dbReference>
<dbReference type="Proteomes" id="UP001596306">
    <property type="component" value="Unassembled WGS sequence"/>
</dbReference>
<dbReference type="InterPro" id="IPR019734">
    <property type="entry name" value="TPR_rpt"/>
</dbReference>
<accession>A0ABW1VE56</accession>
<evidence type="ECO:0000313" key="1">
    <source>
        <dbReference type="EMBL" id="MFC6355207.1"/>
    </source>
</evidence>
<name>A0ABW1VE56_9MICO</name>
<organism evidence="1 2">
    <name type="scientific">Luethyella okanaganae</name>
    <dbReference type="NCBI Taxonomy" id="69372"/>
    <lineage>
        <taxon>Bacteria</taxon>
        <taxon>Bacillati</taxon>
        <taxon>Actinomycetota</taxon>
        <taxon>Actinomycetes</taxon>
        <taxon>Micrococcales</taxon>
        <taxon>Microbacteriaceae</taxon>
        <taxon>Luethyella</taxon>
    </lineage>
</organism>
<proteinExistence type="predicted"/>
<dbReference type="EMBL" id="JBHSTP010000001">
    <property type="protein sequence ID" value="MFC6355207.1"/>
    <property type="molecule type" value="Genomic_DNA"/>
</dbReference>
<protein>
    <submittedName>
        <fullName evidence="1">Tetratricopeptide repeat protein</fullName>
    </submittedName>
</protein>
<sequence length="257" mass="28469">MTDASTQAKTIDQTVLDKLWNFADPQLSAERFRDGKDDASYSEEARAELATQLARALGLQGRFDDGDAVLDAIQSDSHVVAARIALERGRLRNAEKKPDEAVPLFTKAAREAASGDVSFLVLDALHMLAITDTGHEEEWSEEGLAVLDKATQPRTRRWGVALHNNLAWHLHDTGRPDEALPHFEQALEFARTVGTSDQRFLARWAIARCLRTLGRNDEALALQQSLAEKRPDDRYVAAEIAVLTAERPSEDTSTIEA</sequence>
<dbReference type="Pfam" id="PF13432">
    <property type="entry name" value="TPR_16"/>
    <property type="match status" value="1"/>
</dbReference>
<dbReference type="RefSeq" id="WP_386727702.1">
    <property type="nucleotide sequence ID" value="NZ_JBHSTP010000001.1"/>
</dbReference>
<keyword evidence="2" id="KW-1185">Reference proteome</keyword>
<dbReference type="InterPro" id="IPR011990">
    <property type="entry name" value="TPR-like_helical_dom_sf"/>
</dbReference>
<reference evidence="2" key="1">
    <citation type="journal article" date="2019" name="Int. J. Syst. Evol. Microbiol.">
        <title>The Global Catalogue of Microorganisms (GCM) 10K type strain sequencing project: providing services to taxonomists for standard genome sequencing and annotation.</title>
        <authorList>
            <consortium name="The Broad Institute Genomics Platform"/>
            <consortium name="The Broad Institute Genome Sequencing Center for Infectious Disease"/>
            <person name="Wu L."/>
            <person name="Ma J."/>
        </authorList>
    </citation>
    <scope>NUCLEOTIDE SEQUENCE [LARGE SCALE GENOMIC DNA]</scope>
    <source>
        <strain evidence="2">CCUG 43304</strain>
    </source>
</reference>
<gene>
    <name evidence="1" type="ORF">ACFQB0_03665</name>
</gene>
<dbReference type="SMART" id="SM00028">
    <property type="entry name" value="TPR"/>
    <property type="match status" value="3"/>
</dbReference>